<dbReference type="Proteomes" id="UP000031364">
    <property type="component" value="Unassembled WGS sequence"/>
</dbReference>
<feature type="compositionally biased region" description="Pro residues" evidence="1">
    <location>
        <begin position="287"/>
        <end position="305"/>
    </location>
</feature>
<dbReference type="EMBL" id="JNFP01000016">
    <property type="protein sequence ID" value="KIA64049.1"/>
    <property type="molecule type" value="Genomic_DNA"/>
</dbReference>
<feature type="region of interest" description="Disordered" evidence="1">
    <location>
        <begin position="268"/>
        <end position="370"/>
    </location>
</feature>
<feature type="transmembrane region" description="Helical" evidence="2">
    <location>
        <begin position="239"/>
        <end position="262"/>
    </location>
</feature>
<feature type="region of interest" description="Disordered" evidence="1">
    <location>
        <begin position="216"/>
        <end position="236"/>
    </location>
</feature>
<keyword evidence="2" id="KW-0472">Membrane</keyword>
<name>A0ABR4ZFU7_9NOCA</name>
<dbReference type="RefSeq" id="WP_043670477.1">
    <property type="nucleotide sequence ID" value="NZ_BDCI01000007.1"/>
</dbReference>
<evidence type="ECO:0000313" key="4">
    <source>
        <dbReference type="Proteomes" id="UP000031364"/>
    </source>
</evidence>
<feature type="compositionally biased region" description="Low complexity" evidence="1">
    <location>
        <begin position="332"/>
        <end position="351"/>
    </location>
</feature>
<evidence type="ECO:0000256" key="1">
    <source>
        <dbReference type="SAM" id="MobiDB-lite"/>
    </source>
</evidence>
<keyword evidence="2" id="KW-1133">Transmembrane helix</keyword>
<reference evidence="3 4" key="1">
    <citation type="journal article" date="2014" name="Int. J. Syst. Evol. Microbiol.">
        <title>Nocardia vulneris sp. nov., isolated from wounds of human patients in North America.</title>
        <authorList>
            <person name="Lasker B.A."/>
            <person name="Bell M."/>
            <person name="Klenk H.P."/>
            <person name="Sproer C."/>
            <person name="Schumann C."/>
            <person name="Schumann P."/>
            <person name="Brown J.M."/>
        </authorList>
    </citation>
    <scope>NUCLEOTIDE SEQUENCE [LARGE SCALE GENOMIC DNA]</scope>
    <source>
        <strain evidence="3 4">W9851</strain>
    </source>
</reference>
<comment type="caution">
    <text evidence="3">The sequence shown here is derived from an EMBL/GenBank/DDBJ whole genome shotgun (WGS) entry which is preliminary data.</text>
</comment>
<organism evidence="3 4">
    <name type="scientific">Nocardia vulneris</name>
    <dbReference type="NCBI Taxonomy" id="1141657"/>
    <lineage>
        <taxon>Bacteria</taxon>
        <taxon>Bacillati</taxon>
        <taxon>Actinomycetota</taxon>
        <taxon>Actinomycetes</taxon>
        <taxon>Mycobacteriales</taxon>
        <taxon>Nocardiaceae</taxon>
        <taxon>Nocardia</taxon>
    </lineage>
</organism>
<evidence type="ECO:0000313" key="3">
    <source>
        <dbReference type="EMBL" id="KIA64049.1"/>
    </source>
</evidence>
<gene>
    <name evidence="3" type="ORF">FG87_15410</name>
</gene>
<proteinExistence type="predicted"/>
<accession>A0ABR4ZFU7</accession>
<feature type="compositionally biased region" description="Low complexity" evidence="1">
    <location>
        <begin position="306"/>
        <end position="317"/>
    </location>
</feature>
<keyword evidence="4" id="KW-1185">Reference proteome</keyword>
<feature type="compositionally biased region" description="Pro residues" evidence="1">
    <location>
        <begin position="318"/>
        <end position="331"/>
    </location>
</feature>
<evidence type="ECO:0000256" key="2">
    <source>
        <dbReference type="SAM" id="Phobius"/>
    </source>
</evidence>
<keyword evidence="2" id="KW-0812">Transmembrane</keyword>
<protein>
    <submittedName>
        <fullName evidence="3">Uncharacterized protein</fullName>
    </submittedName>
</protein>
<sequence length="370" mass="38086">MATGVGLRIAEDECTAAIVTDSGDEPLLIVRESVLYMSDDGDAALGEAPPDGNAHAITGFVRAVGDPAGLAVDDGEAYRAEDLVATALFCLINLTAEYLNGAAEFYATHPGDWPREYIQALRDALDYLGLRSVLLVSEAELPSAGTAEPGGTYAYDAARAALAAVLSTPAGSTPPDPTHAENSTVDTVIIPAVPASEAQPQAYSAAIPLAEPLPTTAAAEPEPQPEPTQPAPKKDRKQLSLLIGAAALIGLVLGGFAVAVLFREQSDTPVPPLRDAKSDQVTVSPTPAAPPVNFPTVPSTPPTTEPPVTITATTPPETSEPPPPPPPPPTTEAPTTTPTPTTRPKPSKSSPFQPLPEIPSIPGLQIPGSR</sequence>